<feature type="non-terminal residue" evidence="1">
    <location>
        <position position="143"/>
    </location>
</feature>
<reference evidence="1 2" key="1">
    <citation type="submission" date="2020-02" db="EMBL/GenBank/DDBJ databases">
        <authorList>
            <person name="Ferguson B K."/>
        </authorList>
    </citation>
    <scope>NUCLEOTIDE SEQUENCE [LARGE SCALE GENOMIC DNA]</scope>
</reference>
<dbReference type="Proteomes" id="UP000479000">
    <property type="component" value="Unassembled WGS sequence"/>
</dbReference>
<keyword evidence="2" id="KW-1185">Reference proteome</keyword>
<dbReference type="AlphaFoldDB" id="A0A6H5HAV6"/>
<accession>A0A6H5HAV6</accession>
<gene>
    <name evidence="1" type="ORF">NTEN_LOCUS18389</name>
</gene>
<protein>
    <submittedName>
        <fullName evidence="1">Uncharacterized protein</fullName>
    </submittedName>
</protein>
<evidence type="ECO:0000313" key="2">
    <source>
        <dbReference type="Proteomes" id="UP000479000"/>
    </source>
</evidence>
<evidence type="ECO:0000313" key="1">
    <source>
        <dbReference type="EMBL" id="CAB0013837.1"/>
    </source>
</evidence>
<name>A0A6H5HAV6_9HEMI</name>
<organism evidence="1 2">
    <name type="scientific">Nesidiocoris tenuis</name>
    <dbReference type="NCBI Taxonomy" id="355587"/>
    <lineage>
        <taxon>Eukaryota</taxon>
        <taxon>Metazoa</taxon>
        <taxon>Ecdysozoa</taxon>
        <taxon>Arthropoda</taxon>
        <taxon>Hexapoda</taxon>
        <taxon>Insecta</taxon>
        <taxon>Pterygota</taxon>
        <taxon>Neoptera</taxon>
        <taxon>Paraneoptera</taxon>
        <taxon>Hemiptera</taxon>
        <taxon>Heteroptera</taxon>
        <taxon>Panheteroptera</taxon>
        <taxon>Cimicomorpha</taxon>
        <taxon>Miridae</taxon>
        <taxon>Dicyphina</taxon>
        <taxon>Nesidiocoris</taxon>
    </lineage>
</organism>
<proteinExistence type="predicted"/>
<dbReference type="EMBL" id="CADCXU010027023">
    <property type="protein sequence ID" value="CAB0013837.1"/>
    <property type="molecule type" value="Genomic_DNA"/>
</dbReference>
<sequence>MARNTRRMLSTTISVMLKRMFDSKKIEHVQYYQWSAIRTRLSKGVQHTRLHDCRRSLWVDQDVLAHLAADPFAAIRATTRKKRSRSRPPVYAQPHPADIYLGLANLVESELLILVIRSSCRLTRATWPRICGGTRKAELSLCV</sequence>